<keyword evidence="2" id="KW-0813">Transport</keyword>
<keyword evidence="8" id="KW-1185">Reference proteome</keyword>
<comment type="caution">
    <text evidence="7">The sequence shown here is derived from an EMBL/GenBank/DDBJ whole genome shotgun (WGS) entry which is preliminary data.</text>
</comment>
<dbReference type="GO" id="GO:0006893">
    <property type="term" value="P:Golgi to plasma membrane transport"/>
    <property type="evidence" value="ECO:0007669"/>
    <property type="project" value="TreeGrafter"/>
</dbReference>
<dbReference type="GO" id="GO:0006887">
    <property type="term" value="P:exocytosis"/>
    <property type="evidence" value="ECO:0007669"/>
    <property type="project" value="UniProtKB-KW"/>
</dbReference>
<dbReference type="GO" id="GO:0005886">
    <property type="term" value="C:plasma membrane"/>
    <property type="evidence" value="ECO:0007669"/>
    <property type="project" value="TreeGrafter"/>
</dbReference>
<dbReference type="PANTHER" id="PTHR16092:SF14">
    <property type="entry name" value="EXOCYST COMPLEX COMPONENT 1 ISOFORM X1"/>
    <property type="match status" value="1"/>
</dbReference>
<organism evidence="7 8">
    <name type="scientific">Macrolepiota fuliginosa MF-IS2</name>
    <dbReference type="NCBI Taxonomy" id="1400762"/>
    <lineage>
        <taxon>Eukaryota</taxon>
        <taxon>Fungi</taxon>
        <taxon>Dikarya</taxon>
        <taxon>Basidiomycota</taxon>
        <taxon>Agaricomycotina</taxon>
        <taxon>Agaricomycetes</taxon>
        <taxon>Agaricomycetidae</taxon>
        <taxon>Agaricales</taxon>
        <taxon>Agaricineae</taxon>
        <taxon>Agaricaceae</taxon>
        <taxon>Macrolepiota</taxon>
    </lineage>
</organism>
<dbReference type="AlphaFoldDB" id="A0A9P5XDG3"/>
<dbReference type="Pfam" id="PF20654">
    <property type="entry name" value="Sec3_C-term"/>
    <property type="match status" value="1"/>
</dbReference>
<reference evidence="7" key="1">
    <citation type="submission" date="2020-11" db="EMBL/GenBank/DDBJ databases">
        <authorList>
            <consortium name="DOE Joint Genome Institute"/>
            <person name="Ahrendt S."/>
            <person name="Riley R."/>
            <person name="Andreopoulos W."/>
            <person name="Labutti K."/>
            <person name="Pangilinan J."/>
            <person name="Ruiz-Duenas F.J."/>
            <person name="Barrasa J.M."/>
            <person name="Sanchez-Garcia M."/>
            <person name="Camarero S."/>
            <person name="Miyauchi S."/>
            <person name="Serrano A."/>
            <person name="Linde D."/>
            <person name="Babiker R."/>
            <person name="Drula E."/>
            <person name="Ayuso-Fernandez I."/>
            <person name="Pacheco R."/>
            <person name="Padilla G."/>
            <person name="Ferreira P."/>
            <person name="Barriuso J."/>
            <person name="Kellner H."/>
            <person name="Castanera R."/>
            <person name="Alfaro M."/>
            <person name="Ramirez L."/>
            <person name="Pisabarro A.G."/>
            <person name="Kuo A."/>
            <person name="Tritt A."/>
            <person name="Lipzen A."/>
            <person name="He G."/>
            <person name="Yan M."/>
            <person name="Ng V."/>
            <person name="Cullen D."/>
            <person name="Martin F."/>
            <person name="Rosso M.-N."/>
            <person name="Henrissat B."/>
            <person name="Hibbett D."/>
            <person name="Martinez A.T."/>
            <person name="Grigoriev I.V."/>
        </authorList>
    </citation>
    <scope>NUCLEOTIDE SEQUENCE</scope>
    <source>
        <strain evidence="7">MF-IS2</strain>
    </source>
</reference>
<dbReference type="PANTHER" id="PTHR16092">
    <property type="entry name" value="SEC3/SYNTAXIN-RELATED"/>
    <property type="match status" value="1"/>
</dbReference>
<keyword evidence="3" id="KW-0268">Exocytosis</keyword>
<dbReference type="InterPro" id="IPR028258">
    <property type="entry name" value="Sec3-PIP2_bind"/>
</dbReference>
<feature type="compositionally biased region" description="Low complexity" evidence="5">
    <location>
        <begin position="723"/>
        <end position="735"/>
    </location>
</feature>
<dbReference type="GO" id="GO:0005546">
    <property type="term" value="F:phosphatidylinositol-4,5-bisphosphate binding"/>
    <property type="evidence" value="ECO:0007669"/>
    <property type="project" value="TreeGrafter"/>
</dbReference>
<dbReference type="Pfam" id="PF15277">
    <property type="entry name" value="Sec3-PIP2_bind"/>
    <property type="match status" value="1"/>
</dbReference>
<evidence type="ECO:0000256" key="1">
    <source>
        <dbReference type="ARBA" id="ARBA00006518"/>
    </source>
</evidence>
<feature type="region of interest" description="Disordered" evidence="5">
    <location>
        <begin position="156"/>
        <end position="393"/>
    </location>
</feature>
<dbReference type="CDD" id="cd13315">
    <property type="entry name" value="PH_Sec3"/>
    <property type="match status" value="1"/>
</dbReference>
<feature type="compositionally biased region" description="Polar residues" evidence="5">
    <location>
        <begin position="200"/>
        <end position="212"/>
    </location>
</feature>
<evidence type="ECO:0000256" key="2">
    <source>
        <dbReference type="ARBA" id="ARBA00022448"/>
    </source>
</evidence>
<feature type="compositionally biased region" description="Polar residues" evidence="5">
    <location>
        <begin position="164"/>
        <end position="191"/>
    </location>
</feature>
<dbReference type="Gene3D" id="2.30.29.90">
    <property type="match status" value="1"/>
</dbReference>
<evidence type="ECO:0000256" key="5">
    <source>
        <dbReference type="SAM" id="MobiDB-lite"/>
    </source>
</evidence>
<dbReference type="InterPro" id="IPR048628">
    <property type="entry name" value="Sec3_C"/>
</dbReference>
<keyword evidence="4" id="KW-0175">Coiled coil</keyword>
<feature type="region of interest" description="Disordered" evidence="5">
    <location>
        <begin position="682"/>
        <end position="735"/>
    </location>
</feature>
<dbReference type="Proteomes" id="UP000807342">
    <property type="component" value="Unassembled WGS sequence"/>
</dbReference>
<dbReference type="OrthoDB" id="27109at2759"/>
<dbReference type="Pfam" id="PF09763">
    <property type="entry name" value="Sec3_CC"/>
    <property type="match status" value="1"/>
</dbReference>
<dbReference type="GO" id="GO:0000145">
    <property type="term" value="C:exocyst"/>
    <property type="evidence" value="ECO:0007669"/>
    <property type="project" value="InterPro"/>
</dbReference>
<sequence>MADIKQSIIASVFSRRNATGNLEETYVSHVKIWEEAGTEGRKARYILLSQASNGSGFIHKSKLNNNGSFSVGKTWRLVELRGLQVIAPIAFNISLSRTYRWQTESPVDQSNFLIALIRLFRQITGGATQLNLEGVADPDGAEGLLTGILAPYQAPSTVPAIDNGRSQRNLRPSTPQNEPIPSVPSPHTNRNGIPLPRAASPTNASRELSSSVRSKETLKPPSSFNGPRQRKDSDGSYGSFPLPRRRTSMAPQQQQPVPVINLPTPGGTPKPHDVDVEGDGLNMNAGQSRKESHQSGIARPQTGGSTNGSSGGALVPTGRPRNASPEPSALRSRKPSGTKENLNGHASRKDHNARMSYFDPPNQQSLDRLTNGAGDGGVNGHMDADAGDEAESAQDTLASVEEMIEGYEWASDDVIGRKMARGAADMIEARLLDELMALEKANIHSFLESDDRIGLVMKFMDDALAELDNLDGQVSSYKIHLNAVNDDISYIQSQNRGLQVQTQNQRTLLNEIQNLLQTVQVDTDALMTLTQESLEKSQSITRLEQAAAELYKALQAGRDTDMAATMERLQEYRTHNSQFCKRMYDFLSIMFTAQSKLLMGETSGLAKPGKGGKSIIIPHHDIEEYLGRYCGLILYLKEMDEPIYGRLCAAYFSAASDLHSTQIKALLNAYLGYVKRASEDEGDHVFGSTPATPGKAPSGMRRAGTLIRSPIESRNRDKDKPNNATSSSLNASSSGDGDLRVAEVFALTLDQIIPLIYQEGVFMADFLQINVLNHDSALTFADYMGLDHYFRRQATRSNSLSSTTVKLVRGAMELIFGFLPTEIKAWLEKALERDPIEIVGVLATLEKSMMDADDKGNQFLVGFLNKQHTRLKGVFDRHINDQLKSIEQTKLTTKKRKGVVPFIKHFPGYIHRVEDQLIIGAGESGLEVRGSVDAAYDKIVNAMFENLKAVAKMDGDEEDKGQLNYHVVIIENMHYFISEMAKIEVGSVGSFTKKARVLYDENLNAYVRMIFRRPFGKIIDYFEGLERLLRTLSSPTDIITNPTYSKNALRKLGREYTIKDIRKHIDALYKIVQKHFIDSQDRDRVAAVEESVGKTVLLGVWRTCEEELVRLAEGWKERVGQCYGESAGAGLEFGVGDVENAFRKHRTGT</sequence>
<comment type="similarity">
    <text evidence="1">Belongs to the SEC3 family.</text>
</comment>
<feature type="domain" description="Exocyst complex component Sec3 PIP2-binding N-terminal" evidence="6">
    <location>
        <begin position="39"/>
        <end position="123"/>
    </location>
</feature>
<evidence type="ECO:0000256" key="3">
    <source>
        <dbReference type="ARBA" id="ARBA00022483"/>
    </source>
</evidence>
<evidence type="ECO:0000259" key="6">
    <source>
        <dbReference type="SMART" id="SM01313"/>
    </source>
</evidence>
<evidence type="ECO:0000313" key="8">
    <source>
        <dbReference type="Proteomes" id="UP000807342"/>
    </source>
</evidence>
<proteinExistence type="inferred from homology"/>
<evidence type="ECO:0000313" key="7">
    <source>
        <dbReference type="EMBL" id="KAF9447806.1"/>
    </source>
</evidence>
<protein>
    <recommendedName>
        <fullName evidence="6">Exocyst complex component Sec3 PIP2-binding N-terminal domain-containing protein</fullName>
    </recommendedName>
</protein>
<feature type="compositionally biased region" description="Basic and acidic residues" evidence="5">
    <location>
        <begin position="711"/>
        <end position="721"/>
    </location>
</feature>
<gene>
    <name evidence="7" type="ORF">P691DRAFT_670723</name>
</gene>
<accession>A0A9P5XDG3</accession>
<dbReference type="InterPro" id="IPR019160">
    <property type="entry name" value="Sec3_CC"/>
</dbReference>
<dbReference type="EMBL" id="MU151185">
    <property type="protein sequence ID" value="KAF9447806.1"/>
    <property type="molecule type" value="Genomic_DNA"/>
</dbReference>
<evidence type="ECO:0000256" key="4">
    <source>
        <dbReference type="ARBA" id="ARBA00023054"/>
    </source>
</evidence>
<name>A0A9P5XDG3_9AGAR</name>
<dbReference type="SMART" id="SM01313">
    <property type="entry name" value="Sec3-PIP2_bind"/>
    <property type="match status" value="1"/>
</dbReference>